<dbReference type="GO" id="GO:0015292">
    <property type="term" value="F:uniporter activity"/>
    <property type="evidence" value="ECO:0007669"/>
    <property type="project" value="TreeGrafter"/>
</dbReference>
<evidence type="ECO:0000256" key="1">
    <source>
        <dbReference type="ARBA" id="ARBA00004141"/>
    </source>
</evidence>
<feature type="transmembrane region" description="Helical" evidence="10">
    <location>
        <begin position="271"/>
        <end position="291"/>
    </location>
</feature>
<sequence length="363" mass="41546">MALRKTLGKRLFDSWRVRSPTVTLERSPISSRTLQPLAAPNASKANFHREYITSPDSAEKGFFRRFLQRRAMYQSSSRLPEFLSLPVGDKLREKLRGINITGDRLKLDGLSPPVPADSADTPYGISVHDARKILRVSQMEKLKAKLGEIQRSSISYSEFVGICVEVCENEDQGVEYAKTFDESGNVIVLGNVVFLRPEQVARSMETLISQSIANPIDPRRQELEQMEMQKALIDQKARSLVRGELYCGLGFMLVQTLGFMRLTFWELSWDVMEPICFFVTSLHFALGYGFFLRTSTEPTFEGYFQRRFKAKQEKLMKIHDFDIKKYNELRNACYQGHSAFQNPQPFSPFNREAGAFGGAMHHR</sequence>
<dbReference type="GO" id="GO:0005262">
    <property type="term" value="F:calcium channel activity"/>
    <property type="evidence" value="ECO:0007669"/>
    <property type="project" value="TreeGrafter"/>
</dbReference>
<evidence type="ECO:0000256" key="2">
    <source>
        <dbReference type="ARBA" id="ARBA00005653"/>
    </source>
</evidence>
<dbReference type="PANTHER" id="PTHR13462">
    <property type="entry name" value="CALCIUM UNIPORTER PROTEIN, MITOCHONDRIAL"/>
    <property type="match status" value="1"/>
</dbReference>
<dbReference type="OrthoDB" id="278338at2759"/>
<feature type="transmembrane region" description="Helical" evidence="10">
    <location>
        <begin position="245"/>
        <end position="265"/>
    </location>
</feature>
<keyword evidence="4" id="KW-0109">Calcium transport</keyword>
<dbReference type="PANTHER" id="PTHR13462:SF17">
    <property type="entry name" value="CALCIUM UNIPORTER PROTEIN 4, MITOCHONDRIAL"/>
    <property type="match status" value="1"/>
</dbReference>
<evidence type="ECO:0000259" key="11">
    <source>
        <dbReference type="Pfam" id="PF04678"/>
    </source>
</evidence>
<dbReference type="GO" id="GO:0036444">
    <property type="term" value="P:calcium import into the mitochondrion"/>
    <property type="evidence" value="ECO:0007669"/>
    <property type="project" value="TreeGrafter"/>
</dbReference>
<comment type="similarity">
    <text evidence="2">Belongs to the MCU (TC 1.A.77) family.</text>
</comment>
<protein>
    <submittedName>
        <fullName evidence="12">Calcium uniporter protein, mitochondrial</fullName>
    </submittedName>
</protein>
<organism evidence="12 13">
    <name type="scientific">Morella rubra</name>
    <name type="common">Chinese bayberry</name>
    <dbReference type="NCBI Taxonomy" id="262757"/>
    <lineage>
        <taxon>Eukaryota</taxon>
        <taxon>Viridiplantae</taxon>
        <taxon>Streptophyta</taxon>
        <taxon>Embryophyta</taxon>
        <taxon>Tracheophyta</taxon>
        <taxon>Spermatophyta</taxon>
        <taxon>Magnoliopsida</taxon>
        <taxon>eudicotyledons</taxon>
        <taxon>Gunneridae</taxon>
        <taxon>Pentapetalae</taxon>
        <taxon>rosids</taxon>
        <taxon>fabids</taxon>
        <taxon>Fagales</taxon>
        <taxon>Myricaceae</taxon>
        <taxon>Morella</taxon>
    </lineage>
</organism>
<evidence type="ECO:0000256" key="9">
    <source>
        <dbReference type="ARBA" id="ARBA00023136"/>
    </source>
</evidence>
<keyword evidence="13" id="KW-1185">Reference proteome</keyword>
<accession>A0A6A1W5X2</accession>
<evidence type="ECO:0000256" key="10">
    <source>
        <dbReference type="SAM" id="Phobius"/>
    </source>
</evidence>
<name>A0A6A1W5X2_9ROSI</name>
<keyword evidence="7 10" id="KW-1133">Transmembrane helix</keyword>
<keyword evidence="6" id="KW-0106">Calcium</keyword>
<dbReference type="AlphaFoldDB" id="A0A6A1W5X2"/>
<dbReference type="Pfam" id="PF04678">
    <property type="entry name" value="MCU"/>
    <property type="match status" value="1"/>
</dbReference>
<gene>
    <name evidence="12" type="ORF">CJ030_MR3G015788</name>
</gene>
<reference evidence="12 13" key="1">
    <citation type="journal article" date="2019" name="Plant Biotechnol. J.">
        <title>The red bayberry genome and genetic basis of sex determination.</title>
        <authorList>
            <person name="Jia H.M."/>
            <person name="Jia H.J."/>
            <person name="Cai Q.L."/>
            <person name="Wang Y."/>
            <person name="Zhao H.B."/>
            <person name="Yang W.F."/>
            <person name="Wang G.Y."/>
            <person name="Li Y.H."/>
            <person name="Zhan D.L."/>
            <person name="Shen Y.T."/>
            <person name="Niu Q.F."/>
            <person name="Chang L."/>
            <person name="Qiu J."/>
            <person name="Zhao L."/>
            <person name="Xie H.B."/>
            <person name="Fu W.Y."/>
            <person name="Jin J."/>
            <person name="Li X.W."/>
            <person name="Jiao Y."/>
            <person name="Zhou C.C."/>
            <person name="Tu T."/>
            <person name="Chai C.Y."/>
            <person name="Gao J.L."/>
            <person name="Fan L.J."/>
            <person name="van de Weg E."/>
            <person name="Wang J.Y."/>
            <person name="Gao Z.S."/>
        </authorList>
    </citation>
    <scope>NUCLEOTIDE SEQUENCE [LARGE SCALE GENOMIC DNA]</scope>
    <source>
        <tissue evidence="12">Leaves</tissue>
    </source>
</reference>
<feature type="domain" description="Calcium uniporter protein C-terminal" evidence="11">
    <location>
        <begin position="170"/>
        <end position="329"/>
    </location>
</feature>
<evidence type="ECO:0000256" key="5">
    <source>
        <dbReference type="ARBA" id="ARBA00022692"/>
    </source>
</evidence>
<dbReference type="InterPro" id="IPR006769">
    <property type="entry name" value="MCU_C"/>
</dbReference>
<dbReference type="GO" id="GO:0051560">
    <property type="term" value="P:mitochondrial calcium ion homeostasis"/>
    <property type="evidence" value="ECO:0007669"/>
    <property type="project" value="InterPro"/>
</dbReference>
<dbReference type="EMBL" id="RXIC02000021">
    <property type="protein sequence ID" value="KAB1220535.1"/>
    <property type="molecule type" value="Genomic_DNA"/>
</dbReference>
<evidence type="ECO:0000313" key="12">
    <source>
        <dbReference type="EMBL" id="KAB1220535.1"/>
    </source>
</evidence>
<dbReference type="GO" id="GO:1990246">
    <property type="term" value="C:uniplex complex"/>
    <property type="evidence" value="ECO:0007669"/>
    <property type="project" value="TreeGrafter"/>
</dbReference>
<evidence type="ECO:0000256" key="6">
    <source>
        <dbReference type="ARBA" id="ARBA00022837"/>
    </source>
</evidence>
<dbReference type="InterPro" id="IPR039055">
    <property type="entry name" value="MCU_fam"/>
</dbReference>
<keyword evidence="3" id="KW-0813">Transport</keyword>
<evidence type="ECO:0000256" key="4">
    <source>
        <dbReference type="ARBA" id="ARBA00022568"/>
    </source>
</evidence>
<evidence type="ECO:0000313" key="13">
    <source>
        <dbReference type="Proteomes" id="UP000516437"/>
    </source>
</evidence>
<evidence type="ECO:0000256" key="7">
    <source>
        <dbReference type="ARBA" id="ARBA00022989"/>
    </source>
</evidence>
<keyword evidence="5 10" id="KW-0812">Transmembrane</keyword>
<dbReference type="Proteomes" id="UP000516437">
    <property type="component" value="Chromosome 3"/>
</dbReference>
<keyword evidence="9 10" id="KW-0472">Membrane</keyword>
<evidence type="ECO:0000256" key="8">
    <source>
        <dbReference type="ARBA" id="ARBA00023065"/>
    </source>
</evidence>
<evidence type="ECO:0000256" key="3">
    <source>
        <dbReference type="ARBA" id="ARBA00022448"/>
    </source>
</evidence>
<comment type="subcellular location">
    <subcellularLocation>
        <location evidence="1">Membrane</location>
        <topology evidence="1">Multi-pass membrane protein</topology>
    </subcellularLocation>
</comment>
<comment type="caution">
    <text evidence="12">The sequence shown here is derived from an EMBL/GenBank/DDBJ whole genome shotgun (WGS) entry which is preliminary data.</text>
</comment>
<keyword evidence="8" id="KW-0406">Ion transport</keyword>
<proteinExistence type="inferred from homology"/>